<reference evidence="10" key="1">
    <citation type="journal article" date="2019" name="Int. J. Syst. Evol. Microbiol.">
        <title>The Global Catalogue of Microorganisms (GCM) 10K type strain sequencing project: providing services to taxonomists for standard genome sequencing and annotation.</title>
        <authorList>
            <consortium name="The Broad Institute Genomics Platform"/>
            <consortium name="The Broad Institute Genome Sequencing Center for Infectious Disease"/>
            <person name="Wu L."/>
            <person name="Ma J."/>
        </authorList>
    </citation>
    <scope>NUCLEOTIDE SEQUENCE [LARGE SCALE GENOMIC DNA]</scope>
    <source>
        <strain evidence="10">CGMCC 4.7426</strain>
    </source>
</reference>
<dbReference type="SUPFAM" id="SSF55486">
    <property type="entry name" value="Metalloproteases ('zincins'), catalytic domain"/>
    <property type="match status" value="1"/>
</dbReference>
<dbReference type="InterPro" id="IPR001333">
    <property type="entry name" value="Peptidase_M32_Taq"/>
</dbReference>
<dbReference type="InterPro" id="IPR011977">
    <property type="entry name" value="Pept_M3B_clade3"/>
</dbReference>
<dbReference type="RefSeq" id="WP_390292833.1">
    <property type="nucleotide sequence ID" value="NZ_JBHSFU010000003.1"/>
</dbReference>
<evidence type="ECO:0000259" key="7">
    <source>
        <dbReference type="Pfam" id="PF01432"/>
    </source>
</evidence>
<dbReference type="Gene3D" id="1.10.1370.20">
    <property type="entry name" value="Oligoendopeptidase f, C-terminal domain"/>
    <property type="match status" value="1"/>
</dbReference>
<evidence type="ECO:0000256" key="4">
    <source>
        <dbReference type="ARBA" id="ARBA00022833"/>
    </source>
</evidence>
<keyword evidence="3 6" id="KW-0378">Hydrolase</keyword>
<protein>
    <submittedName>
        <fullName evidence="9">M3 family oligoendopeptidase</fullName>
        <ecNumber evidence="9">3.4.-.-</ecNumber>
    </submittedName>
</protein>
<dbReference type="Proteomes" id="UP001595989">
    <property type="component" value="Unassembled WGS sequence"/>
</dbReference>
<dbReference type="EC" id="3.4.-.-" evidence="9"/>
<sequence length="595" mass="68109">MSKSTYNPTWDLEVIFPGGSGSKEFRTYLVNVQEETRSLKKLIESFQPDTGKVDADKLVSIVEQFEDVRKKMREASAFISCLSAQDVKDKEASLLVGKRSEISAEMNAVKTLLDQKISIINDSTWKELLRNPALKELEFVLNEYREKAKELLPSEQEMLINDLAVDGYHGWSQMYDTIVGNMEVEIDENGEQKSYSVGQASNKMSSPDRSVRKHVFEQLNQAWGSNADLFGQTLNHLAGFRLQKYKHRNWQHVLKEPLAINRMKKETLDAMWEAINKNKHHFVKFLQKKADLLGLEKLSIYDIGAPVSKSVKTSSYTEGANFIVDQFGEFSPKMADFARIAFENRWIEAEDRAGKRPGGFCTSFPQSEQTRIFMTYSGTSSNIATLAHELGHGFHQYVMNDLNGLNQGYAMNVAETASTFAEMIVADASVRNAKNKEEKLALLEDKIQRSVAFFMNIHARFIFEQRFYEERKQGMVSVDRMNELMVEAQKEAYCDSLDEYDPHFWASKLHFHITGVPFYNFPYTFGYLFSLGIYAHAQELGGGFEDDYIALLRDTGRMTVESLAKKHLNVDLTQPEFWENAIQLCVRDVEEFMAL</sequence>
<evidence type="ECO:0000256" key="6">
    <source>
        <dbReference type="RuleBase" id="RU003435"/>
    </source>
</evidence>
<evidence type="ECO:0000256" key="3">
    <source>
        <dbReference type="ARBA" id="ARBA00022801"/>
    </source>
</evidence>
<dbReference type="CDD" id="cd09607">
    <property type="entry name" value="M3B_PepF"/>
    <property type="match status" value="1"/>
</dbReference>
<organism evidence="9 10">
    <name type="scientific">Virgibacillus kekensis</name>
    <dbReference type="NCBI Taxonomy" id="202261"/>
    <lineage>
        <taxon>Bacteria</taxon>
        <taxon>Bacillati</taxon>
        <taxon>Bacillota</taxon>
        <taxon>Bacilli</taxon>
        <taxon>Bacillales</taxon>
        <taxon>Bacillaceae</taxon>
        <taxon>Virgibacillus</taxon>
    </lineage>
</organism>
<evidence type="ECO:0000256" key="5">
    <source>
        <dbReference type="ARBA" id="ARBA00023049"/>
    </source>
</evidence>
<dbReference type="Gene3D" id="1.20.140.70">
    <property type="entry name" value="Oligopeptidase f, N-terminal domain"/>
    <property type="match status" value="1"/>
</dbReference>
<dbReference type="EMBL" id="JBHSFU010000003">
    <property type="protein sequence ID" value="MFC4556895.1"/>
    <property type="molecule type" value="Genomic_DNA"/>
</dbReference>
<dbReference type="InterPro" id="IPR013647">
    <property type="entry name" value="OligopepF_N_dom"/>
</dbReference>
<dbReference type="InterPro" id="IPR001567">
    <property type="entry name" value="Pept_M3A_M3B_dom"/>
</dbReference>
<name>A0ABV9DDW6_9BACI</name>
<keyword evidence="2 6" id="KW-0479">Metal-binding</keyword>
<keyword evidence="4 6" id="KW-0862">Zinc</keyword>
<comment type="caution">
    <text evidence="9">The sequence shown here is derived from an EMBL/GenBank/DDBJ whole genome shotgun (WGS) entry which is preliminary data.</text>
</comment>
<dbReference type="GO" id="GO:0016787">
    <property type="term" value="F:hydrolase activity"/>
    <property type="evidence" value="ECO:0007669"/>
    <property type="project" value="UniProtKB-KW"/>
</dbReference>
<evidence type="ECO:0000313" key="10">
    <source>
        <dbReference type="Proteomes" id="UP001595989"/>
    </source>
</evidence>
<proteinExistence type="inferred from homology"/>
<dbReference type="PANTHER" id="PTHR34217:SF1">
    <property type="entry name" value="CARBOXYPEPTIDASE 1"/>
    <property type="match status" value="1"/>
</dbReference>
<gene>
    <name evidence="9" type="ORF">ACFO3D_01575</name>
</gene>
<evidence type="ECO:0000256" key="1">
    <source>
        <dbReference type="ARBA" id="ARBA00022670"/>
    </source>
</evidence>
<feature type="domain" description="Oligopeptidase F N-terminal" evidence="8">
    <location>
        <begin position="120"/>
        <end position="183"/>
    </location>
</feature>
<evidence type="ECO:0000256" key="2">
    <source>
        <dbReference type="ARBA" id="ARBA00022723"/>
    </source>
</evidence>
<dbReference type="Pfam" id="PF08439">
    <property type="entry name" value="Peptidase_M3_N"/>
    <property type="match status" value="1"/>
</dbReference>
<accession>A0ABV9DDW6</accession>
<dbReference type="PANTHER" id="PTHR34217">
    <property type="entry name" value="METAL-DEPENDENT CARBOXYPEPTIDASE"/>
    <property type="match status" value="1"/>
</dbReference>
<evidence type="ECO:0000259" key="8">
    <source>
        <dbReference type="Pfam" id="PF08439"/>
    </source>
</evidence>
<evidence type="ECO:0000313" key="9">
    <source>
        <dbReference type="EMBL" id="MFC4556895.1"/>
    </source>
</evidence>
<keyword evidence="5 6" id="KW-0482">Metalloprotease</keyword>
<feature type="domain" description="Peptidase M3A/M3B catalytic" evidence="7">
    <location>
        <begin position="204"/>
        <end position="582"/>
    </location>
</feature>
<keyword evidence="10" id="KW-1185">Reference proteome</keyword>
<comment type="similarity">
    <text evidence="6">Belongs to the peptidase M3 family.</text>
</comment>
<dbReference type="Pfam" id="PF01432">
    <property type="entry name" value="Peptidase_M3"/>
    <property type="match status" value="1"/>
</dbReference>
<dbReference type="InterPro" id="IPR034006">
    <property type="entry name" value="M3B_PepF_2"/>
</dbReference>
<keyword evidence="1 6" id="KW-0645">Protease</keyword>
<dbReference type="InterPro" id="IPR042088">
    <property type="entry name" value="OligoPept_F_C"/>
</dbReference>
<comment type="cofactor">
    <cofactor evidence="6">
        <name>Zn(2+)</name>
        <dbReference type="ChEBI" id="CHEBI:29105"/>
    </cofactor>
    <text evidence="6">Binds 1 zinc ion.</text>
</comment>
<dbReference type="NCBIfam" id="TIGR02290">
    <property type="entry name" value="M3_fam_3"/>
    <property type="match status" value="1"/>
</dbReference>